<keyword evidence="1" id="KW-1133">Transmembrane helix</keyword>
<keyword evidence="3" id="KW-1185">Reference proteome</keyword>
<keyword evidence="1" id="KW-0812">Transmembrane</keyword>
<dbReference type="AlphaFoldDB" id="A0A540LXD1"/>
<protein>
    <recommendedName>
        <fullName evidence="4">Transmembrane protein</fullName>
    </recommendedName>
</protein>
<feature type="transmembrane region" description="Helical" evidence="1">
    <location>
        <begin position="117"/>
        <end position="134"/>
    </location>
</feature>
<evidence type="ECO:0000256" key="1">
    <source>
        <dbReference type="SAM" id="Phobius"/>
    </source>
</evidence>
<accession>A0A540LXD1</accession>
<comment type="caution">
    <text evidence="2">The sequence shown here is derived from an EMBL/GenBank/DDBJ whole genome shotgun (WGS) entry which is preliminary data.</text>
</comment>
<dbReference type="Proteomes" id="UP000315295">
    <property type="component" value="Unassembled WGS sequence"/>
</dbReference>
<reference evidence="2 3" key="1">
    <citation type="journal article" date="2019" name="G3 (Bethesda)">
        <title>Sequencing of a Wild Apple (Malus baccata) Genome Unravels the Differences Between Cultivated and Wild Apple Species Regarding Disease Resistance and Cold Tolerance.</title>
        <authorList>
            <person name="Chen X."/>
        </authorList>
    </citation>
    <scope>NUCLEOTIDE SEQUENCE [LARGE SCALE GENOMIC DNA]</scope>
    <source>
        <strain evidence="3">cv. Shandingzi</strain>
        <tissue evidence="2">Leaves</tissue>
    </source>
</reference>
<organism evidence="2 3">
    <name type="scientific">Malus baccata</name>
    <name type="common">Siberian crab apple</name>
    <name type="synonym">Pyrus baccata</name>
    <dbReference type="NCBI Taxonomy" id="106549"/>
    <lineage>
        <taxon>Eukaryota</taxon>
        <taxon>Viridiplantae</taxon>
        <taxon>Streptophyta</taxon>
        <taxon>Embryophyta</taxon>
        <taxon>Tracheophyta</taxon>
        <taxon>Spermatophyta</taxon>
        <taxon>Magnoliopsida</taxon>
        <taxon>eudicotyledons</taxon>
        <taxon>Gunneridae</taxon>
        <taxon>Pentapetalae</taxon>
        <taxon>rosids</taxon>
        <taxon>fabids</taxon>
        <taxon>Rosales</taxon>
        <taxon>Rosaceae</taxon>
        <taxon>Amygdaloideae</taxon>
        <taxon>Maleae</taxon>
        <taxon>Malus</taxon>
    </lineage>
</organism>
<dbReference type="EMBL" id="VIEB01000430">
    <property type="protein sequence ID" value="TQD91144.1"/>
    <property type="molecule type" value="Genomic_DNA"/>
</dbReference>
<evidence type="ECO:0008006" key="4">
    <source>
        <dbReference type="Google" id="ProtNLM"/>
    </source>
</evidence>
<keyword evidence="1" id="KW-0472">Membrane</keyword>
<evidence type="ECO:0000313" key="2">
    <source>
        <dbReference type="EMBL" id="TQD91144.1"/>
    </source>
</evidence>
<name>A0A540LXD1_MALBA</name>
<sequence length="157" mass="18205">MKTIDCHIPEVIVVRNHSNSSNNSKKVTRNITFTKNLKLSFHQTCNVQECTRQLLPIHSIPPIRSFNSLHHYSTTFFFHSLHADFLPSSSIDRLRFDLLLTNTRNQKLQVFQDRKMHVVKVIIVVVVMFASMFFHCGGDHCGGGDVHINVFPLWRLY</sequence>
<evidence type="ECO:0000313" key="3">
    <source>
        <dbReference type="Proteomes" id="UP000315295"/>
    </source>
</evidence>
<gene>
    <name evidence="2" type="ORF">C1H46_023263</name>
</gene>
<proteinExistence type="predicted"/>